<feature type="domain" description="Plastocyanin-like" evidence="2">
    <location>
        <begin position="283"/>
        <end position="392"/>
    </location>
</feature>
<dbReference type="PANTHER" id="PTHR11709">
    <property type="entry name" value="MULTI-COPPER OXIDASE"/>
    <property type="match status" value="1"/>
</dbReference>
<dbReference type="Pfam" id="PF00394">
    <property type="entry name" value="Cu-oxidase"/>
    <property type="match status" value="1"/>
</dbReference>
<evidence type="ECO:0000259" key="2">
    <source>
        <dbReference type="Pfam" id="PF00394"/>
    </source>
</evidence>
<comment type="subcellular location">
    <subcellularLocation>
        <location evidence="1">Periplasm</location>
    </subcellularLocation>
</comment>
<evidence type="ECO:0008006" key="6">
    <source>
        <dbReference type="Google" id="ProtNLM"/>
    </source>
</evidence>
<gene>
    <name evidence="4" type="ORF">DP176_08405</name>
</gene>
<dbReference type="PROSITE" id="PS51257">
    <property type="entry name" value="PROKAR_LIPOPROTEIN"/>
    <property type="match status" value="1"/>
</dbReference>
<dbReference type="Proteomes" id="UP000251072">
    <property type="component" value="Unassembled WGS sequence"/>
</dbReference>
<evidence type="ECO:0000256" key="1">
    <source>
        <dbReference type="ARBA" id="ARBA00004418"/>
    </source>
</evidence>
<dbReference type="InterPro" id="IPR045087">
    <property type="entry name" value="Cu-oxidase_fam"/>
</dbReference>
<evidence type="ECO:0000313" key="5">
    <source>
        <dbReference type="Proteomes" id="UP000251072"/>
    </source>
</evidence>
<dbReference type="InterPro" id="IPR008972">
    <property type="entry name" value="Cupredoxin"/>
</dbReference>
<evidence type="ECO:0000313" key="4">
    <source>
        <dbReference type="EMBL" id="RAZ40808.1"/>
    </source>
</evidence>
<dbReference type="InterPro" id="IPR001117">
    <property type="entry name" value="Cu-oxidase_2nd"/>
</dbReference>
<dbReference type="PROSITE" id="PS51318">
    <property type="entry name" value="TAT"/>
    <property type="match status" value="1"/>
</dbReference>
<dbReference type="InterPro" id="IPR011706">
    <property type="entry name" value="Cu-oxidase_C"/>
</dbReference>
<feature type="domain" description="Plastocyanin-like" evidence="3">
    <location>
        <begin position="516"/>
        <end position="619"/>
    </location>
</feature>
<proteinExistence type="predicted"/>
<accession>A0ABX9FBD3</accession>
<dbReference type="Gene3D" id="2.60.40.420">
    <property type="entry name" value="Cupredoxins - blue copper proteins"/>
    <property type="match status" value="3"/>
</dbReference>
<organism evidence="4 5">
    <name type="scientific">Polynucleobacter paneuropaeus</name>
    <dbReference type="NCBI Taxonomy" id="2527775"/>
    <lineage>
        <taxon>Bacteria</taxon>
        <taxon>Pseudomonadati</taxon>
        <taxon>Pseudomonadota</taxon>
        <taxon>Betaproteobacteria</taxon>
        <taxon>Burkholderiales</taxon>
        <taxon>Burkholderiaceae</taxon>
        <taxon>Polynucleobacter</taxon>
    </lineage>
</organism>
<dbReference type="EMBL" id="QMCH01000014">
    <property type="protein sequence ID" value="RAZ40808.1"/>
    <property type="molecule type" value="Genomic_DNA"/>
</dbReference>
<protein>
    <recommendedName>
        <fullName evidence="6">Plastocyanin-like domain-containing protein</fullName>
    </recommendedName>
</protein>
<reference evidence="4 5" key="1">
    <citation type="submission" date="2018-06" db="EMBL/GenBank/DDBJ databases">
        <title>Genome of strain Polynucleobacter sp. FUKU-NW-11.</title>
        <authorList>
            <person name="Hahn M.W."/>
        </authorList>
    </citation>
    <scope>NUCLEOTIDE SEQUENCE [LARGE SCALE GENOMIC DNA]</scope>
    <source>
        <strain evidence="5">FUKU-NW11</strain>
    </source>
</reference>
<dbReference type="CDD" id="cd13853">
    <property type="entry name" value="CuRO_1_Tth-MCO_like"/>
    <property type="match status" value="1"/>
</dbReference>
<sequence length="620" mass="68058">MVMGIDRRHFLRLSATLASGVVVPASFTACSREEGVSLATPKQTFVQPTMLEAKNGLLDVTLTASYFDRKLAGDDPSKKYPVSLRAYGYDNQGPSYSGPTLVVRGGDQLRVKLVNNLPVNPPFAAFRDLTNYMKPNTTNLHTHGLHVYPGIYSDRKPLEYGDYVVDPNSGGVLPNGDSRQYVYQIPKDHPEGPFYYHPQYHGSSAIQVASLMSGVIMVRGPADDLPEMAQAEELIFLFQAPYFASSQTSNNYGVKDGLLEKFAQIANHPTGHGIHSSKQDDVDSQPVLINGVRQPTIVMQSGEVQRWRFINTQVFNYLNLSLDGHTLNQYTTDGWGSSTYQEYPDARKKNGGGILLAAGNRSSVVIQAGEPGTYLLRSLPVKIAKGLQTAILPGDVLAKIVVLDSQKVMALPATPLPVCNFLKPITDQELACAGGKKRSIILNMIGNESLDPSRNSPSLINQTMASAETAASEITEFVKKNIALAKEGISKVTGKPIEGSKYFLPFVFPTYDYQLQPANTIIQNVILGSIEEWTIFNCNSIAHSFHIHVNPMYIIKINGESINPYWCDTVALPAGGTPEMPTSVTFRMRFKDFVGPYILHSQMLQYSDLGMVQRVTVVPA</sequence>
<comment type="caution">
    <text evidence="4">The sequence shown here is derived from an EMBL/GenBank/DDBJ whole genome shotgun (WGS) entry which is preliminary data.</text>
</comment>
<dbReference type="InterPro" id="IPR006311">
    <property type="entry name" value="TAT_signal"/>
</dbReference>
<name>A0ABX9FBD3_9BURK</name>
<evidence type="ECO:0000259" key="3">
    <source>
        <dbReference type="Pfam" id="PF07731"/>
    </source>
</evidence>
<keyword evidence="5" id="KW-1185">Reference proteome</keyword>
<dbReference type="PANTHER" id="PTHR11709:SF2">
    <property type="entry name" value="MULTICOPPER OXIDASE LPR1"/>
    <property type="match status" value="1"/>
</dbReference>
<dbReference type="SUPFAM" id="SSF49503">
    <property type="entry name" value="Cupredoxins"/>
    <property type="match status" value="3"/>
</dbReference>
<dbReference type="Pfam" id="PF07731">
    <property type="entry name" value="Cu-oxidase_2"/>
    <property type="match status" value="1"/>
</dbReference>